<dbReference type="EMBL" id="GEDG01029680">
    <property type="protein sequence ID" value="JAP12389.1"/>
    <property type="molecule type" value="Transcribed_RNA"/>
</dbReference>
<feature type="non-terminal residue" evidence="1">
    <location>
        <position position="1"/>
    </location>
</feature>
<sequence length="61" mass="7214">TPMFLIHWPHCAREAQYGDSSAPYRREDFILKQFFKYIVWQKISVMSYGNGKTTGCFLVFC</sequence>
<name>A0A0V0GW84_SOLCH</name>
<protein>
    <submittedName>
        <fullName evidence="1">Putative ovule protein</fullName>
    </submittedName>
</protein>
<accession>A0A0V0GW84</accession>
<reference evidence="1" key="1">
    <citation type="submission" date="2015-12" db="EMBL/GenBank/DDBJ databases">
        <title>Gene expression during late stages of embryo sac development: a critical building block for successful pollen-pistil interactions.</title>
        <authorList>
            <person name="Liu Y."/>
            <person name="Joly V."/>
            <person name="Sabar M."/>
            <person name="Matton D.P."/>
        </authorList>
    </citation>
    <scope>NUCLEOTIDE SEQUENCE</scope>
</reference>
<proteinExistence type="predicted"/>
<organism evidence="1">
    <name type="scientific">Solanum chacoense</name>
    <name type="common">Chaco potato</name>
    <dbReference type="NCBI Taxonomy" id="4108"/>
    <lineage>
        <taxon>Eukaryota</taxon>
        <taxon>Viridiplantae</taxon>
        <taxon>Streptophyta</taxon>
        <taxon>Embryophyta</taxon>
        <taxon>Tracheophyta</taxon>
        <taxon>Spermatophyta</taxon>
        <taxon>Magnoliopsida</taxon>
        <taxon>eudicotyledons</taxon>
        <taxon>Gunneridae</taxon>
        <taxon>Pentapetalae</taxon>
        <taxon>asterids</taxon>
        <taxon>lamiids</taxon>
        <taxon>Solanales</taxon>
        <taxon>Solanaceae</taxon>
        <taxon>Solanoideae</taxon>
        <taxon>Solaneae</taxon>
        <taxon>Solanum</taxon>
    </lineage>
</organism>
<dbReference type="AlphaFoldDB" id="A0A0V0GW84"/>
<evidence type="ECO:0000313" key="1">
    <source>
        <dbReference type="EMBL" id="JAP12389.1"/>
    </source>
</evidence>